<feature type="domain" description="CBS" evidence="3">
    <location>
        <begin position="62"/>
        <end position="127"/>
    </location>
</feature>
<keyword evidence="1 2" id="KW-0129">CBS domain</keyword>
<evidence type="ECO:0000313" key="5">
    <source>
        <dbReference type="Proteomes" id="UP000501690"/>
    </source>
</evidence>
<dbReference type="InterPro" id="IPR000644">
    <property type="entry name" value="CBS_dom"/>
</dbReference>
<dbReference type="Pfam" id="PF00571">
    <property type="entry name" value="CBS"/>
    <property type="match status" value="2"/>
</dbReference>
<dbReference type="InterPro" id="IPR046342">
    <property type="entry name" value="CBS_dom_sf"/>
</dbReference>
<evidence type="ECO:0000313" key="4">
    <source>
        <dbReference type="EMBL" id="QCE16616.1"/>
    </source>
</evidence>
<dbReference type="EMBL" id="CP039355">
    <property type="protein sequence ID" value="QCE16616.1"/>
    <property type="molecule type" value="Genomic_DNA"/>
</dbReference>
<evidence type="ECO:0000256" key="2">
    <source>
        <dbReference type="PROSITE-ProRule" id="PRU00703"/>
    </source>
</evidence>
<dbReference type="PANTHER" id="PTHR43080:SF12">
    <property type="entry name" value="CYSTATHIONINE BETA-SYNTHASE (CBS) FAMILY PROTEIN"/>
    <property type="match status" value="1"/>
</dbReference>
<sequence length="205" mass="22821">MLGVCRILRLRQNPLRGAIFQQFQGNAISNLNKKSSNFGCVTSSPRTQQKGLENVTVSEVLMTKGEENIGSWLWCRTDDAVINAMKNMADNNIGSLVVLKPQGQHIAGIVTERDCLKKIVAQGRSPLYTQVGQIMTDENNLITVTSGTNILQAMKIMTENRIRHVPVIDGKIVGMISIVDVVRAVMEQQSGELKRLNDYIRGEYY</sequence>
<organism evidence="4 5">
    <name type="scientific">Vigna unguiculata</name>
    <name type="common">Cowpea</name>
    <dbReference type="NCBI Taxonomy" id="3917"/>
    <lineage>
        <taxon>Eukaryota</taxon>
        <taxon>Viridiplantae</taxon>
        <taxon>Streptophyta</taxon>
        <taxon>Embryophyta</taxon>
        <taxon>Tracheophyta</taxon>
        <taxon>Spermatophyta</taxon>
        <taxon>Magnoliopsida</taxon>
        <taxon>eudicotyledons</taxon>
        <taxon>Gunneridae</taxon>
        <taxon>Pentapetalae</taxon>
        <taxon>rosids</taxon>
        <taxon>fabids</taxon>
        <taxon>Fabales</taxon>
        <taxon>Fabaceae</taxon>
        <taxon>Papilionoideae</taxon>
        <taxon>50 kb inversion clade</taxon>
        <taxon>NPAAA clade</taxon>
        <taxon>indigoferoid/millettioid clade</taxon>
        <taxon>Phaseoleae</taxon>
        <taxon>Vigna</taxon>
    </lineage>
</organism>
<dbReference type="Gene3D" id="3.10.580.10">
    <property type="entry name" value="CBS-domain"/>
    <property type="match status" value="1"/>
</dbReference>
<gene>
    <name evidence="4" type="ORF">DEO72_LG11g3633</name>
</gene>
<dbReference type="PANTHER" id="PTHR43080">
    <property type="entry name" value="CBS DOMAIN-CONTAINING PROTEIN CBSX3, MITOCHONDRIAL"/>
    <property type="match status" value="1"/>
</dbReference>
<evidence type="ECO:0000256" key="1">
    <source>
        <dbReference type="ARBA" id="ARBA00023122"/>
    </source>
</evidence>
<accession>A0A4D6NSJ7</accession>
<dbReference type="InterPro" id="IPR044725">
    <property type="entry name" value="CBSX3_CBS_dom"/>
</dbReference>
<dbReference type="CDD" id="cd04623">
    <property type="entry name" value="CBS_pair_bac_euk"/>
    <property type="match status" value="1"/>
</dbReference>
<evidence type="ECO:0000259" key="3">
    <source>
        <dbReference type="PROSITE" id="PS51371"/>
    </source>
</evidence>
<feature type="domain" description="CBS" evidence="3">
    <location>
        <begin position="135"/>
        <end position="193"/>
    </location>
</feature>
<dbReference type="Gramene" id="Vigun09g246500.1.v1.2">
    <property type="protein sequence ID" value="Vigun09g246500.1.v1.2"/>
    <property type="gene ID" value="Vigun09g246500.v1.2"/>
</dbReference>
<dbReference type="Proteomes" id="UP000501690">
    <property type="component" value="Linkage Group LG11"/>
</dbReference>
<dbReference type="PROSITE" id="PS51371">
    <property type="entry name" value="CBS"/>
    <property type="match status" value="2"/>
</dbReference>
<dbReference type="SMART" id="SM00116">
    <property type="entry name" value="CBS"/>
    <property type="match status" value="2"/>
</dbReference>
<dbReference type="AlphaFoldDB" id="A0A4D6NSJ7"/>
<name>A0A4D6NSJ7_VIGUN</name>
<dbReference type="OrthoDB" id="418595at2759"/>
<dbReference type="InterPro" id="IPR051257">
    <property type="entry name" value="Diverse_CBS-Domain"/>
</dbReference>
<proteinExistence type="predicted"/>
<keyword evidence="5" id="KW-1185">Reference proteome</keyword>
<reference evidence="4 5" key="1">
    <citation type="submission" date="2019-04" db="EMBL/GenBank/DDBJ databases">
        <title>An improved genome assembly and genetic linkage map for asparagus bean, Vigna unguiculata ssp. sesquipedialis.</title>
        <authorList>
            <person name="Xia Q."/>
            <person name="Zhang R."/>
            <person name="Dong Y."/>
        </authorList>
    </citation>
    <scope>NUCLEOTIDE SEQUENCE [LARGE SCALE GENOMIC DNA]</scope>
    <source>
        <tissue evidence="4">Leaf</tissue>
    </source>
</reference>
<dbReference type="Gramene" id="Vigun09g246500.3.v1.2">
    <property type="protein sequence ID" value="Vigun09g246500.3.v1.2"/>
    <property type="gene ID" value="Vigun09g246500.v1.2"/>
</dbReference>
<dbReference type="SUPFAM" id="SSF54631">
    <property type="entry name" value="CBS-domain pair"/>
    <property type="match status" value="1"/>
</dbReference>
<protein>
    <submittedName>
        <fullName evidence="4">IMP dehydrogenase</fullName>
    </submittedName>
</protein>